<dbReference type="PANTHER" id="PTHR12526:SF640">
    <property type="entry name" value="COLANIC ACID BIOSYNTHESIS GLYCOSYLTRANSFERASE WCAL-RELATED"/>
    <property type="match status" value="1"/>
</dbReference>
<accession>A0ABT9CHB1</accession>
<feature type="region of interest" description="Disordered" evidence="4">
    <location>
        <begin position="457"/>
        <end position="533"/>
    </location>
</feature>
<name>A0ABT9CHB1_9BACL</name>
<protein>
    <submittedName>
        <fullName evidence="5">Glycosyltransferase family 4 protein</fullName>
        <ecNumber evidence="5">2.4.-.-</ecNumber>
    </submittedName>
</protein>
<dbReference type="EMBL" id="JAUQTB010000005">
    <property type="protein sequence ID" value="MDO7906988.1"/>
    <property type="molecule type" value="Genomic_DNA"/>
</dbReference>
<evidence type="ECO:0000256" key="1">
    <source>
        <dbReference type="ARBA" id="ARBA00009481"/>
    </source>
</evidence>
<evidence type="ECO:0000313" key="5">
    <source>
        <dbReference type="EMBL" id="MDO7906988.1"/>
    </source>
</evidence>
<dbReference type="RefSeq" id="WP_305024189.1">
    <property type="nucleotide sequence ID" value="NZ_JAUQTB010000005.1"/>
</dbReference>
<evidence type="ECO:0000256" key="2">
    <source>
        <dbReference type="ARBA" id="ARBA00022676"/>
    </source>
</evidence>
<reference evidence="5 6" key="1">
    <citation type="submission" date="2023-07" db="EMBL/GenBank/DDBJ databases">
        <title>Paenibacillus sp. JX-17 nov. isolated from soil.</title>
        <authorList>
            <person name="Wan Y."/>
            <person name="Liu B."/>
        </authorList>
    </citation>
    <scope>NUCLEOTIDE SEQUENCE [LARGE SCALE GENOMIC DNA]</scope>
    <source>
        <strain evidence="5 6">JX-17</strain>
    </source>
</reference>
<dbReference type="SUPFAM" id="SSF53756">
    <property type="entry name" value="UDP-Glycosyltransferase/glycogen phosphorylase"/>
    <property type="match status" value="1"/>
</dbReference>
<dbReference type="Pfam" id="PF13692">
    <property type="entry name" value="Glyco_trans_1_4"/>
    <property type="match status" value="1"/>
</dbReference>
<dbReference type="CDD" id="cd03801">
    <property type="entry name" value="GT4_PimA-like"/>
    <property type="match status" value="1"/>
</dbReference>
<feature type="compositionally biased region" description="Basic residues" evidence="4">
    <location>
        <begin position="509"/>
        <end position="533"/>
    </location>
</feature>
<feature type="compositionally biased region" description="Basic residues" evidence="4">
    <location>
        <begin position="472"/>
        <end position="502"/>
    </location>
</feature>
<gene>
    <name evidence="5" type="ORF">Q5741_11230</name>
</gene>
<dbReference type="PANTHER" id="PTHR12526">
    <property type="entry name" value="GLYCOSYLTRANSFERASE"/>
    <property type="match status" value="1"/>
</dbReference>
<comment type="caution">
    <text evidence="5">The sequence shown here is derived from an EMBL/GenBank/DDBJ whole genome shotgun (WGS) entry which is preliminary data.</text>
</comment>
<keyword evidence="3 5" id="KW-0808">Transferase</keyword>
<keyword evidence="2 5" id="KW-0328">Glycosyltransferase</keyword>
<dbReference type="GO" id="GO:0016757">
    <property type="term" value="F:glycosyltransferase activity"/>
    <property type="evidence" value="ECO:0007669"/>
    <property type="project" value="UniProtKB-KW"/>
</dbReference>
<sequence>MARRAKILLFCHVSNTRSITGAEKLLLHFCRELGKYFDCVLIAPNEGKMTAMARRHGIQVRLLSSPMLHGMCSPYQGLERDAEQLRQHPSFAKMVDLVCNEQPDALLTNTCVNVLPALVGKHLGIPVIWKVTEIVASSPFTSIGAGIIDAYSDWVIGISDAVMEPLKQGSIPSKFSILPPSWNAELPEPYRWPEMRSLKREELGFRRSRLCIGYISSFIYEGKGLKYFIQMALRLCDTHPRCRYWIIGSPADRKYYNDCVDMIKSSRYAKRFVFTPFVDPVASAYLAMDIVVVPSMVPEGFGMTALEGLLFSKPVVAFRQGGLAELMENVNNGELLVEAGDSQGLANRVAVLLDHPEQTRDRGIHCHLEARRIYGIEAYREKMHAMVTQWIRQYPSWFPMIKQPGGPVYVWDQGELRRMEVEDPAQKLVREFPPTVLHSLPLSTQPPLNQGAALELAAAPSPPAVPAAAGSGKKRRRRKVTKRKRSTGAKRRVKRRGLRRAGRQIAVGQRRRRVTLTARRAKKRQLRNRAATR</sequence>
<dbReference type="Gene3D" id="3.40.50.2000">
    <property type="entry name" value="Glycogen Phosphorylase B"/>
    <property type="match status" value="2"/>
</dbReference>
<dbReference type="EC" id="2.4.-.-" evidence="5"/>
<organism evidence="5 6">
    <name type="scientific">Paenibacillus lacisoli</name>
    <dbReference type="NCBI Taxonomy" id="3064525"/>
    <lineage>
        <taxon>Bacteria</taxon>
        <taxon>Bacillati</taxon>
        <taxon>Bacillota</taxon>
        <taxon>Bacilli</taxon>
        <taxon>Bacillales</taxon>
        <taxon>Paenibacillaceae</taxon>
        <taxon>Paenibacillus</taxon>
    </lineage>
</organism>
<comment type="similarity">
    <text evidence="1">Belongs to the glycosyltransferase group 1 family. Glycosyltransferase 4 subfamily.</text>
</comment>
<proteinExistence type="inferred from homology"/>
<evidence type="ECO:0000256" key="3">
    <source>
        <dbReference type="ARBA" id="ARBA00022679"/>
    </source>
</evidence>
<dbReference type="Proteomes" id="UP001240171">
    <property type="component" value="Unassembled WGS sequence"/>
</dbReference>
<evidence type="ECO:0000313" key="6">
    <source>
        <dbReference type="Proteomes" id="UP001240171"/>
    </source>
</evidence>
<evidence type="ECO:0000256" key="4">
    <source>
        <dbReference type="SAM" id="MobiDB-lite"/>
    </source>
</evidence>
<keyword evidence="6" id="KW-1185">Reference proteome</keyword>